<feature type="site" description="Determinant of potassium independence" evidence="9">
    <location>
        <position position="464"/>
    </location>
</feature>
<feature type="transmembrane region" description="Helical" evidence="9">
    <location>
        <begin position="158"/>
        <end position="176"/>
    </location>
</feature>
<evidence type="ECO:0000256" key="3">
    <source>
        <dbReference type="ARBA" id="ARBA00022692"/>
    </source>
</evidence>
<feature type="transmembrane region" description="Helical" evidence="9">
    <location>
        <begin position="599"/>
        <end position="621"/>
    </location>
</feature>
<keyword evidence="11" id="KW-1185">Reference proteome</keyword>
<organism evidence="10 11">
    <name type="scientific">Noviherbaspirillum sedimenti</name>
    <dbReference type="NCBI Taxonomy" id="2320865"/>
    <lineage>
        <taxon>Bacteria</taxon>
        <taxon>Pseudomonadati</taxon>
        <taxon>Pseudomonadota</taxon>
        <taxon>Betaproteobacteria</taxon>
        <taxon>Burkholderiales</taxon>
        <taxon>Oxalobacteraceae</taxon>
        <taxon>Noviherbaspirillum</taxon>
    </lineage>
</organism>
<feature type="transmembrane region" description="Helical" evidence="9">
    <location>
        <begin position="329"/>
        <end position="348"/>
    </location>
</feature>
<evidence type="ECO:0000256" key="4">
    <source>
        <dbReference type="ARBA" id="ARBA00022842"/>
    </source>
</evidence>
<dbReference type="GO" id="GO:0012505">
    <property type="term" value="C:endomembrane system"/>
    <property type="evidence" value="ECO:0007669"/>
    <property type="project" value="UniProtKB-SubCell"/>
</dbReference>
<keyword evidence="6 9" id="KW-1133">Transmembrane helix</keyword>
<dbReference type="PANTHER" id="PTHR31998">
    <property type="entry name" value="K(+)-INSENSITIVE PYROPHOSPHATE-ENERGIZED PROTON PUMP"/>
    <property type="match status" value="1"/>
</dbReference>
<evidence type="ECO:0000256" key="1">
    <source>
        <dbReference type="ARBA" id="ARBA00004127"/>
    </source>
</evidence>
<evidence type="ECO:0000256" key="5">
    <source>
        <dbReference type="ARBA" id="ARBA00022967"/>
    </source>
</evidence>
<keyword evidence="9" id="KW-0375">Hydrogen ion transport</keyword>
<dbReference type="InterPro" id="IPR004131">
    <property type="entry name" value="PPase-energised_H-pump"/>
</dbReference>
<feature type="transmembrane region" description="Helical" evidence="9">
    <location>
        <begin position="290"/>
        <end position="309"/>
    </location>
</feature>
<feature type="transmembrane region" description="Helical" evidence="9">
    <location>
        <begin position="501"/>
        <end position="520"/>
    </location>
</feature>
<gene>
    <name evidence="9" type="primary">hppA</name>
    <name evidence="10" type="ORF">D3878_09745</name>
</gene>
<dbReference type="NCBIfam" id="NF001951">
    <property type="entry name" value="PRK00733.1-2"/>
    <property type="match status" value="1"/>
</dbReference>
<dbReference type="AlphaFoldDB" id="A0A3A3G057"/>
<feature type="transmembrane region" description="Helical" evidence="9">
    <location>
        <begin position="573"/>
        <end position="592"/>
    </location>
</feature>
<dbReference type="GO" id="GO:0000287">
    <property type="term" value="F:magnesium ion binding"/>
    <property type="evidence" value="ECO:0007669"/>
    <property type="project" value="UniProtKB-UniRule"/>
</dbReference>
<dbReference type="NCBIfam" id="TIGR01104">
    <property type="entry name" value="V_PPase"/>
    <property type="match status" value="1"/>
</dbReference>
<comment type="catalytic activity">
    <reaction evidence="9">
        <text>diphosphate + H2O + H(+)(in) = 2 phosphate + 2 H(+)(out)</text>
        <dbReference type="Rhea" id="RHEA:13973"/>
        <dbReference type="ChEBI" id="CHEBI:15377"/>
        <dbReference type="ChEBI" id="CHEBI:15378"/>
        <dbReference type="ChEBI" id="CHEBI:33019"/>
        <dbReference type="ChEBI" id="CHEBI:43474"/>
        <dbReference type="EC" id="7.1.3.1"/>
    </reaction>
</comment>
<feature type="transmembrane region" description="Helical" evidence="9">
    <location>
        <begin position="58"/>
        <end position="76"/>
    </location>
</feature>
<dbReference type="GO" id="GO:0005886">
    <property type="term" value="C:plasma membrane"/>
    <property type="evidence" value="ECO:0007669"/>
    <property type="project" value="UniProtKB-SubCell"/>
</dbReference>
<name>A0A3A3G057_9BURK</name>
<evidence type="ECO:0000256" key="7">
    <source>
        <dbReference type="ARBA" id="ARBA00023065"/>
    </source>
</evidence>
<evidence type="ECO:0000256" key="6">
    <source>
        <dbReference type="ARBA" id="ARBA00022989"/>
    </source>
</evidence>
<dbReference type="HAMAP" id="MF_01129">
    <property type="entry name" value="PPase_energized_pump"/>
    <property type="match status" value="1"/>
</dbReference>
<dbReference type="NCBIfam" id="NF001960">
    <property type="entry name" value="PRK00733.3-5"/>
    <property type="match status" value="1"/>
</dbReference>
<evidence type="ECO:0000256" key="9">
    <source>
        <dbReference type="HAMAP-Rule" id="MF_01129"/>
    </source>
</evidence>
<keyword evidence="3 9" id="KW-0812">Transmembrane</keyword>
<proteinExistence type="inferred from homology"/>
<keyword evidence="7 9" id="KW-0406">Ion transport</keyword>
<evidence type="ECO:0000256" key="2">
    <source>
        <dbReference type="ARBA" id="ARBA00022448"/>
    </source>
</evidence>
<accession>A0A3A3G057</accession>
<dbReference type="OrthoDB" id="9808652at2"/>
<feature type="transmembrane region" description="Helical" evidence="9">
    <location>
        <begin position="82"/>
        <end position="101"/>
    </location>
</feature>
<feature type="transmembrane region" description="Helical" evidence="9">
    <location>
        <begin position="121"/>
        <end position="146"/>
    </location>
</feature>
<comment type="subcellular location">
    <subcellularLocation>
        <location evidence="9">Cell membrane</location>
        <topology evidence="9">Multi-pass membrane protein</topology>
    </subcellularLocation>
    <subcellularLocation>
        <location evidence="1">Endomembrane system</location>
        <topology evidence="1">Multi-pass membrane protein</topology>
    </subcellularLocation>
</comment>
<sequence>MADAALWFAVACGLIAVIYGMISRSWILKQDPGNARMQEIAAAVQQGAAAYLARQYKTIAIVGVVLAILIGVFLGLTTAAGFVLGAILSGACGFIGMNVSVRANVRTAQAATRGIGPALDVAFRGGAITGMLVVGLGLLGVSLFFWYLTGGVNVDAAALKPLLGLAFGASLISIFARLGGGIFTKGADVGADLVGKVEAGIPEDDPRNPAVIADNVGDNVGDCAGMAADLFETYAVTLIATMTLGALMVTGAPLNAVLYPLLLGAVSIIASIIGCNFVKASPGMKNVMPALYRGLIVAGVISLVAFYFVTDWLFPQPVQVASGQSIGAFALFGSCVVGLALTAMMVWITEFYTGTNFSPVQHIAQASTTGHGTNIIAGLGVSMKSTAWPVLFVCTAIWVSYGLAGLYGIAVAATAMLSMAGIVVALDAYGPITDNAGGIAEMADLPASVRAITDPLDAVGNTTKAVTKGYAIGSAGLAALVLFADYTHALEARSISLRFDLSDHMVIIGLFLGGLIPYLFGAMAMEAVGRAAGAVVEEVRRQFRDIPGIMEGTGKPEYGKAVDMLTTAAIKEMVVPSLLPVVVPIVVGLVLGPVALGGLLMGTIVTGLFVAISMCTGGGAWDNAKKYIEDGHHGGKGSDAHKAAVTGDTVGDPYKDTAGPAINPLIKIINIVALLIVPLLPAAGL</sequence>
<dbReference type="RefSeq" id="WP_119785289.1">
    <property type="nucleotide sequence ID" value="NZ_QYUQ01000002.1"/>
</dbReference>
<feature type="transmembrane region" description="Helical" evidence="9">
    <location>
        <begin position="665"/>
        <end position="683"/>
    </location>
</feature>
<dbReference type="Proteomes" id="UP000266327">
    <property type="component" value="Unassembled WGS sequence"/>
</dbReference>
<keyword evidence="2 9" id="KW-0813">Transport</keyword>
<reference evidence="11" key="1">
    <citation type="submission" date="2018-09" db="EMBL/GenBank/DDBJ databases">
        <authorList>
            <person name="Zhu H."/>
        </authorList>
    </citation>
    <scope>NUCLEOTIDE SEQUENCE [LARGE SCALE GENOMIC DNA]</scope>
    <source>
        <strain evidence="11">K1S02-23</strain>
    </source>
</reference>
<comment type="caution">
    <text evidence="9">Lacks conserved residue(s) required for the propagation of feature annotation.</text>
</comment>
<dbReference type="GO" id="GO:0004427">
    <property type="term" value="F:inorganic diphosphate phosphatase activity"/>
    <property type="evidence" value="ECO:0007669"/>
    <property type="project" value="UniProtKB-UniRule"/>
</dbReference>
<feature type="transmembrane region" description="Helical" evidence="9">
    <location>
        <begin position="258"/>
        <end position="278"/>
    </location>
</feature>
<evidence type="ECO:0000313" key="11">
    <source>
        <dbReference type="Proteomes" id="UP000266327"/>
    </source>
</evidence>
<comment type="function">
    <text evidence="9">Proton pump that utilizes the energy of pyrophosphate hydrolysis as the driving force for proton movement across the membrane. Generates a proton motive force.</text>
</comment>
<keyword evidence="9" id="KW-1003">Cell membrane</keyword>
<evidence type="ECO:0000313" key="10">
    <source>
        <dbReference type="EMBL" id="RJG01827.1"/>
    </source>
</evidence>
<comment type="subunit">
    <text evidence="9">Homodimer.</text>
</comment>
<feature type="transmembrane region" description="Helical" evidence="9">
    <location>
        <begin position="390"/>
        <end position="417"/>
    </location>
</feature>
<keyword evidence="5 9" id="KW-1278">Translocase</keyword>
<keyword evidence="4 9" id="KW-0460">Magnesium</keyword>
<comment type="caution">
    <text evidence="10">The sequence shown here is derived from an EMBL/GenBank/DDBJ whole genome shotgun (WGS) entry which is preliminary data.</text>
</comment>
<dbReference type="Pfam" id="PF03030">
    <property type="entry name" value="H_PPase"/>
    <property type="match status" value="1"/>
</dbReference>
<protein>
    <recommendedName>
        <fullName evidence="9">K(+)-insensitive pyrophosphate-energized proton pump</fullName>
        <ecNumber evidence="9">7.1.3.1</ecNumber>
    </recommendedName>
    <alternativeName>
        <fullName evidence="9">Membrane-bound proton-translocating pyrophosphatase</fullName>
    </alternativeName>
    <alternativeName>
        <fullName evidence="9">Pyrophosphate-energized inorganic pyrophosphatase</fullName>
        <shortName evidence="9">H(+)-PPase</shortName>
    </alternativeName>
</protein>
<dbReference type="GO" id="GO:0009678">
    <property type="term" value="F:diphosphate hydrolysis-driven proton transmembrane transporter activity"/>
    <property type="evidence" value="ECO:0007669"/>
    <property type="project" value="UniProtKB-UniRule"/>
</dbReference>
<feature type="transmembrane region" description="Helical" evidence="9">
    <location>
        <begin position="6"/>
        <end position="27"/>
    </location>
</feature>
<dbReference type="EC" id="7.1.3.1" evidence="9"/>
<comment type="cofactor">
    <cofactor evidence="9">
        <name>Mg(2+)</name>
        <dbReference type="ChEBI" id="CHEBI:18420"/>
    </cofactor>
</comment>
<feature type="transmembrane region" description="Helical" evidence="9">
    <location>
        <begin position="470"/>
        <end position="489"/>
    </location>
</feature>
<comment type="similarity">
    <text evidence="9">Belongs to the H(+)-translocating pyrophosphatase (TC 3.A.10) family. K(+)-insensitive subfamily.</text>
</comment>
<feature type="transmembrane region" description="Helical" evidence="9">
    <location>
        <begin position="234"/>
        <end position="252"/>
    </location>
</feature>
<dbReference type="NCBIfam" id="NF001953">
    <property type="entry name" value="PRK00733.2-1"/>
    <property type="match status" value="1"/>
</dbReference>
<dbReference type="EMBL" id="QYUQ01000002">
    <property type="protein sequence ID" value="RJG01827.1"/>
    <property type="molecule type" value="Genomic_DNA"/>
</dbReference>
<keyword evidence="8 9" id="KW-0472">Membrane</keyword>
<dbReference type="PIRSF" id="PIRSF001265">
    <property type="entry name" value="H+-PPase"/>
    <property type="match status" value="1"/>
</dbReference>
<evidence type="ECO:0000256" key="8">
    <source>
        <dbReference type="ARBA" id="ARBA00023136"/>
    </source>
</evidence>